<reference evidence="1" key="1">
    <citation type="submission" date="2020-07" db="EMBL/GenBank/DDBJ databases">
        <title>Multicomponent nature underlies the extraordinary mechanical properties of spider dragline silk.</title>
        <authorList>
            <person name="Kono N."/>
            <person name="Nakamura H."/>
            <person name="Mori M."/>
            <person name="Yoshida Y."/>
            <person name="Ohtoshi R."/>
            <person name="Malay A.D."/>
            <person name="Moran D.A.P."/>
            <person name="Tomita M."/>
            <person name="Numata K."/>
            <person name="Arakawa K."/>
        </authorList>
    </citation>
    <scope>NUCLEOTIDE SEQUENCE</scope>
</reference>
<dbReference type="AlphaFoldDB" id="A0A8X6GN37"/>
<proteinExistence type="predicted"/>
<evidence type="ECO:0000313" key="2">
    <source>
        <dbReference type="Proteomes" id="UP000887116"/>
    </source>
</evidence>
<sequence>MTENLLYPWDLLDSPAKFYNLVIAREITFLQVSSLLFARVPPNEMKFTNNRDSQQDPFAQRKAGVDEISFLFRTPLSRLETEVPWAASRIFHFPSKRLQCREEGFENGAKQTRNIKISQQILTT</sequence>
<dbReference type="EMBL" id="BMAO01016137">
    <property type="protein sequence ID" value="GFR06464.1"/>
    <property type="molecule type" value="Genomic_DNA"/>
</dbReference>
<comment type="caution">
    <text evidence="1">The sequence shown here is derived from an EMBL/GenBank/DDBJ whole genome shotgun (WGS) entry which is preliminary data.</text>
</comment>
<dbReference type="Proteomes" id="UP000887116">
    <property type="component" value="Unassembled WGS sequence"/>
</dbReference>
<organism evidence="1 2">
    <name type="scientific">Trichonephila clavata</name>
    <name type="common">Joro spider</name>
    <name type="synonym">Nephila clavata</name>
    <dbReference type="NCBI Taxonomy" id="2740835"/>
    <lineage>
        <taxon>Eukaryota</taxon>
        <taxon>Metazoa</taxon>
        <taxon>Ecdysozoa</taxon>
        <taxon>Arthropoda</taxon>
        <taxon>Chelicerata</taxon>
        <taxon>Arachnida</taxon>
        <taxon>Araneae</taxon>
        <taxon>Araneomorphae</taxon>
        <taxon>Entelegynae</taxon>
        <taxon>Araneoidea</taxon>
        <taxon>Nephilidae</taxon>
        <taxon>Trichonephila</taxon>
    </lineage>
</organism>
<evidence type="ECO:0000313" key="1">
    <source>
        <dbReference type="EMBL" id="GFR06464.1"/>
    </source>
</evidence>
<accession>A0A8X6GN37</accession>
<gene>
    <name evidence="1" type="ORF">TNCT_503791</name>
</gene>
<dbReference type="OrthoDB" id="10461339at2759"/>
<keyword evidence="2" id="KW-1185">Reference proteome</keyword>
<name>A0A8X6GN37_TRICU</name>
<protein>
    <submittedName>
        <fullName evidence="1">Uncharacterized protein</fullName>
    </submittedName>
</protein>